<dbReference type="Gene3D" id="1.25.40.10">
    <property type="entry name" value="Tetratricopeptide repeat domain"/>
    <property type="match status" value="5"/>
</dbReference>
<dbReference type="Pfam" id="PF07721">
    <property type="entry name" value="TPR_4"/>
    <property type="match status" value="1"/>
</dbReference>
<dbReference type="SMART" id="SM00028">
    <property type="entry name" value="TPR"/>
    <property type="match status" value="10"/>
</dbReference>
<keyword evidence="4" id="KW-0328">Glycosyltransferase</keyword>
<dbReference type="Gene3D" id="3.40.50.2000">
    <property type="entry name" value="Glycogen Phosphorylase B"/>
    <property type="match status" value="1"/>
</dbReference>
<feature type="repeat" description="TPR" evidence="8">
    <location>
        <begin position="259"/>
        <end position="292"/>
    </location>
</feature>
<organism evidence="10 11">
    <name type="scientific">Trinickia symbiotica</name>
    <dbReference type="NCBI Taxonomy" id="863227"/>
    <lineage>
        <taxon>Bacteria</taxon>
        <taxon>Pseudomonadati</taxon>
        <taxon>Pseudomonadota</taxon>
        <taxon>Betaproteobacteria</taxon>
        <taxon>Burkholderiales</taxon>
        <taxon>Burkholderiaceae</taxon>
        <taxon>Trinickia</taxon>
    </lineage>
</organism>
<feature type="repeat" description="TPR" evidence="8">
    <location>
        <begin position="225"/>
        <end position="258"/>
    </location>
</feature>
<dbReference type="EC" id="2.4.1.255" evidence="3"/>
<dbReference type="Pfam" id="PF13844">
    <property type="entry name" value="Glyco_transf_41"/>
    <property type="match status" value="2"/>
</dbReference>
<feature type="repeat" description="TPR" evidence="8">
    <location>
        <begin position="123"/>
        <end position="156"/>
    </location>
</feature>
<dbReference type="AlphaFoldDB" id="A0A2N7X7B8"/>
<gene>
    <name evidence="10" type="ORF">C0Z20_05875</name>
</gene>
<feature type="repeat" description="TPR" evidence="8">
    <location>
        <begin position="328"/>
        <end position="361"/>
    </location>
</feature>
<dbReference type="RefSeq" id="WP_018441472.1">
    <property type="nucleotide sequence ID" value="NZ_KB890176.1"/>
</dbReference>
<keyword evidence="5 10" id="KW-0808">Transferase</keyword>
<dbReference type="EMBL" id="PNYC01000003">
    <property type="protein sequence ID" value="PMS37500.1"/>
    <property type="molecule type" value="Genomic_DNA"/>
</dbReference>
<protein>
    <recommendedName>
        <fullName evidence="3">protein O-GlcNAc transferase</fullName>
        <ecNumber evidence="3">2.4.1.255</ecNumber>
    </recommendedName>
</protein>
<evidence type="ECO:0000256" key="4">
    <source>
        <dbReference type="ARBA" id="ARBA00022676"/>
    </source>
</evidence>
<dbReference type="GO" id="GO:0042802">
    <property type="term" value="F:identical protein binding"/>
    <property type="evidence" value="ECO:0007669"/>
    <property type="project" value="InterPro"/>
</dbReference>
<dbReference type="Pfam" id="PF13432">
    <property type="entry name" value="TPR_16"/>
    <property type="match status" value="2"/>
</dbReference>
<comment type="caution">
    <text evidence="10">The sequence shown here is derived from an EMBL/GenBank/DDBJ whole genome shotgun (WGS) entry which is preliminary data.</text>
</comment>
<keyword evidence="6" id="KW-0677">Repeat</keyword>
<dbReference type="InterPro" id="IPR019734">
    <property type="entry name" value="TPR_rpt"/>
</dbReference>
<keyword evidence="11" id="KW-1185">Reference proteome</keyword>
<evidence type="ECO:0000259" key="9">
    <source>
        <dbReference type="Pfam" id="PF13844"/>
    </source>
</evidence>
<dbReference type="InterPro" id="IPR011990">
    <property type="entry name" value="TPR-like_helical_dom_sf"/>
</dbReference>
<feature type="repeat" description="TPR" evidence="8">
    <location>
        <begin position="191"/>
        <end position="224"/>
    </location>
</feature>
<dbReference type="STRING" id="863227.GCA_000373005_02898"/>
<evidence type="ECO:0000256" key="5">
    <source>
        <dbReference type="ARBA" id="ARBA00022679"/>
    </source>
</evidence>
<dbReference type="SUPFAM" id="SSF53756">
    <property type="entry name" value="UDP-Glycosyltransferase/glycogen phosphorylase"/>
    <property type="match status" value="1"/>
</dbReference>
<dbReference type="Proteomes" id="UP000235777">
    <property type="component" value="Unassembled WGS sequence"/>
</dbReference>
<evidence type="ECO:0000256" key="1">
    <source>
        <dbReference type="ARBA" id="ARBA00004922"/>
    </source>
</evidence>
<dbReference type="SUPFAM" id="SSF48452">
    <property type="entry name" value="TPR-like"/>
    <property type="match status" value="2"/>
</dbReference>
<proteinExistence type="inferred from homology"/>
<accession>A0A2N7X7B8</accession>
<feature type="repeat" description="TPR" evidence="8">
    <location>
        <begin position="157"/>
        <end position="190"/>
    </location>
</feature>
<dbReference type="Pfam" id="PF13414">
    <property type="entry name" value="TPR_11"/>
    <property type="match status" value="2"/>
</dbReference>
<dbReference type="OrthoDB" id="101857at2"/>
<feature type="domain" description="O-GlcNAc transferase C-terminal" evidence="9">
    <location>
        <begin position="600"/>
        <end position="775"/>
    </location>
</feature>
<evidence type="ECO:0000256" key="2">
    <source>
        <dbReference type="ARBA" id="ARBA00005386"/>
    </source>
</evidence>
<dbReference type="PANTHER" id="PTHR44835:SF1">
    <property type="entry name" value="PROTEIN O-GLCNAC TRANSFERASE"/>
    <property type="match status" value="1"/>
</dbReference>
<evidence type="ECO:0000313" key="11">
    <source>
        <dbReference type="Proteomes" id="UP000235777"/>
    </source>
</evidence>
<evidence type="ECO:0000256" key="6">
    <source>
        <dbReference type="ARBA" id="ARBA00022737"/>
    </source>
</evidence>
<evidence type="ECO:0000256" key="7">
    <source>
        <dbReference type="ARBA" id="ARBA00022803"/>
    </source>
</evidence>
<comment type="pathway">
    <text evidence="1">Protein modification; protein glycosylation.</text>
</comment>
<evidence type="ECO:0000313" key="10">
    <source>
        <dbReference type="EMBL" id="PMS37500.1"/>
    </source>
</evidence>
<name>A0A2N7X7B8_9BURK</name>
<dbReference type="InterPro" id="IPR029489">
    <property type="entry name" value="OGT/SEC/SPY_C"/>
</dbReference>
<keyword evidence="7 8" id="KW-0802">TPR repeat</keyword>
<comment type="similarity">
    <text evidence="2">Belongs to the glycosyltransferase 41 family. O-GlcNAc transferase subfamily.</text>
</comment>
<reference evidence="10 11" key="1">
    <citation type="submission" date="2018-01" db="EMBL/GenBank/DDBJ databases">
        <title>Whole genome analyses suggest that Burkholderia sensu lato contains two further novel genera in the rhizoxinica-symbiotica group Mycetohabitans gen. nov., and Trinickia gen. nov.: implications for the evolution of diazotrophy and nodulation in the Burkholderiaceae.</title>
        <authorList>
            <person name="Estrada-de los Santos P."/>
            <person name="Palmer M."/>
            <person name="Chavez-Ramirez B."/>
            <person name="Beukes C."/>
            <person name="Steenkamp E.T."/>
            <person name="Hirsch A.M."/>
            <person name="Manyaka P."/>
            <person name="Maluk M."/>
            <person name="Lafos M."/>
            <person name="Crook M."/>
            <person name="Gross E."/>
            <person name="Simon M.F."/>
            <person name="Bueno dos Reis Junior F."/>
            <person name="Poole P.S."/>
            <person name="Venter S.N."/>
            <person name="James E.K."/>
        </authorList>
    </citation>
    <scope>NUCLEOTIDE SEQUENCE [LARGE SCALE GENOMIC DNA]</scope>
    <source>
        <strain evidence="10 11">JPY 581</strain>
    </source>
</reference>
<sequence length="798" mass="87749">MKPRINAQQQSARGVGGGAQDVASLLNEALAHHQAGRLVDAKALYSRILAIAPKHADALHFMGLLACQIKQYDAGLVLMRESIAIHPNPIYHNNFGNALREAGRLPEAIDAYRQAVALKVDYAEAHNNLGNALREKGEPRAALESCVHAIELRPGYAEAYNNLGNALKDLGELAAAAESYGKAIWSKPAFAEAHLNLGHVRKAQGELEAAVASYRAGIACAPNLAAAHDSLATLLLHRGDINGAIEAYRRVVELEPTSAEAHNTLGNALNNAGRPDAAVPFYEQAIALKPEFPDPYHNLANALRRVGVPTRAVEFARRAIELRGGDSPSFHNNLGAILADLNQFDAALQSHRNALAIDPDFGESHTCVLFGQSYIANWSAETHLADARYFGERMAARARPYSQWPAFEAMNRAESCAHVESGVPHRRQKRPLKVGFVSADFRKHPVGYFLECVLAQLDRTRIEPIAYSNGLHNDELTARIKPRFATWRHVAEMDDAALAERIHEDRIDILVDLAGHTGRNRLPMFAWRPAPVQVSWLGYFATTGLAEIDYVLADRHVVPSGEEGQYVERIWRLPDCYLCFTLPDEMASVSPLPALKNGYVTLGCFNNHKKLNDGVIAVWSRALHALPNSRLLLKNHQLSEAMIRDETLARFAAQGVGAQRLILEGPSSRDEYFAAYHRVDFALDPFPYPGGTTSVEALWMGVPVLGRRGNRFLSHLGEMVLQTVGLPEWIATDDDDYVARAIAFAGDLPALAALRSGLRERVVRSPLCDAPRFAVHLAGAFEQMWEARVAQHAMETSR</sequence>
<dbReference type="PROSITE" id="PS50005">
    <property type="entry name" value="TPR"/>
    <property type="match status" value="6"/>
</dbReference>
<dbReference type="GO" id="GO:0097363">
    <property type="term" value="F:protein O-acetylglucosaminyltransferase activity"/>
    <property type="evidence" value="ECO:0007669"/>
    <property type="project" value="UniProtKB-EC"/>
</dbReference>
<dbReference type="InterPro" id="IPR051939">
    <property type="entry name" value="Glycosyltr_41/O-GlcNAc_trsf"/>
</dbReference>
<evidence type="ECO:0000256" key="3">
    <source>
        <dbReference type="ARBA" id="ARBA00011970"/>
    </source>
</evidence>
<feature type="domain" description="O-GlcNAc transferase C-terminal" evidence="9">
    <location>
        <begin position="428"/>
        <end position="578"/>
    </location>
</feature>
<dbReference type="Gene3D" id="3.40.50.11380">
    <property type="match status" value="1"/>
</dbReference>
<evidence type="ECO:0000256" key="8">
    <source>
        <dbReference type="PROSITE-ProRule" id="PRU00339"/>
    </source>
</evidence>
<dbReference type="InterPro" id="IPR011717">
    <property type="entry name" value="TPR-4"/>
</dbReference>
<dbReference type="PANTHER" id="PTHR44835">
    <property type="entry name" value="UDP-N-ACETYLGLUCOSAMINE--PEPTIDE N-ACETYLGLUCOSAMINYLTRANSFERASE SPINDLY-RELATED"/>
    <property type="match status" value="1"/>
</dbReference>